<evidence type="ECO:0000313" key="2">
    <source>
        <dbReference type="EMBL" id="KAG7440943.1"/>
    </source>
</evidence>
<comment type="caution">
    <text evidence="2">The sequence shown here is derived from an EMBL/GenBank/DDBJ whole genome shotgun (WGS) entry which is preliminary data.</text>
</comment>
<keyword evidence="3" id="KW-1185">Reference proteome</keyword>
<keyword evidence="1" id="KW-0812">Transmembrane</keyword>
<dbReference type="EMBL" id="MU250565">
    <property type="protein sequence ID" value="KAG7440943.1"/>
    <property type="molecule type" value="Genomic_DNA"/>
</dbReference>
<keyword evidence="1" id="KW-0472">Membrane</keyword>
<dbReference type="AlphaFoldDB" id="A0A9P8AM62"/>
<protein>
    <submittedName>
        <fullName evidence="2">Uncharacterized protein</fullName>
    </submittedName>
</protein>
<reference evidence="2" key="1">
    <citation type="submission" date="2020-11" db="EMBL/GenBank/DDBJ databases">
        <title>Adaptations for nitrogen fixation in a non-lichenized fungal sporocarp promotes dispersal by wood-feeding termites.</title>
        <authorList>
            <consortium name="DOE Joint Genome Institute"/>
            <person name="Koch R.A."/>
            <person name="Yoon G."/>
            <person name="Arayal U."/>
            <person name="Lail K."/>
            <person name="Amirebrahimi M."/>
            <person name="Labutti K."/>
            <person name="Lipzen A."/>
            <person name="Riley R."/>
            <person name="Barry K."/>
            <person name="Henrissat B."/>
            <person name="Grigoriev I.V."/>
            <person name="Herr J.R."/>
            <person name="Aime M.C."/>
        </authorList>
    </citation>
    <scope>NUCLEOTIDE SEQUENCE</scope>
    <source>
        <strain evidence="2">MCA 3950</strain>
    </source>
</reference>
<organism evidence="2 3">
    <name type="scientific">Guyanagaster necrorhizus</name>
    <dbReference type="NCBI Taxonomy" id="856835"/>
    <lineage>
        <taxon>Eukaryota</taxon>
        <taxon>Fungi</taxon>
        <taxon>Dikarya</taxon>
        <taxon>Basidiomycota</taxon>
        <taxon>Agaricomycotina</taxon>
        <taxon>Agaricomycetes</taxon>
        <taxon>Agaricomycetidae</taxon>
        <taxon>Agaricales</taxon>
        <taxon>Marasmiineae</taxon>
        <taxon>Physalacriaceae</taxon>
        <taxon>Guyanagaster</taxon>
    </lineage>
</organism>
<dbReference type="GeneID" id="66109640"/>
<feature type="transmembrane region" description="Helical" evidence="1">
    <location>
        <begin position="33"/>
        <end position="54"/>
    </location>
</feature>
<gene>
    <name evidence="2" type="ORF">BT62DRAFT_937542</name>
</gene>
<proteinExistence type="predicted"/>
<dbReference type="RefSeq" id="XP_043034443.1">
    <property type="nucleotide sequence ID" value="XM_043187343.1"/>
</dbReference>
<evidence type="ECO:0000256" key="1">
    <source>
        <dbReference type="SAM" id="Phobius"/>
    </source>
</evidence>
<dbReference type="Proteomes" id="UP000812287">
    <property type="component" value="Unassembled WGS sequence"/>
</dbReference>
<accession>A0A9P8AM62</accession>
<keyword evidence="1" id="KW-1133">Transmembrane helix</keyword>
<name>A0A9P8AM62_9AGAR</name>
<sequence length="55" mass="6512">MKLYGERLQAQMFKKVPVFRIPDLEEARRQRDLGIPTATVFLLDVGIWAIYLYLQ</sequence>
<evidence type="ECO:0000313" key="3">
    <source>
        <dbReference type="Proteomes" id="UP000812287"/>
    </source>
</evidence>